<feature type="region of interest" description="Disordered" evidence="5">
    <location>
        <begin position="349"/>
        <end position="536"/>
    </location>
</feature>
<feature type="compositionally biased region" description="Low complexity" evidence="5">
    <location>
        <begin position="31"/>
        <end position="41"/>
    </location>
</feature>
<dbReference type="Gene3D" id="1.25.40.20">
    <property type="entry name" value="Ankyrin repeat-containing domain"/>
    <property type="match status" value="2"/>
</dbReference>
<feature type="compositionally biased region" description="Basic and acidic residues" evidence="5">
    <location>
        <begin position="390"/>
        <end position="408"/>
    </location>
</feature>
<proteinExistence type="predicted"/>
<dbReference type="EMBL" id="BRYB01003376">
    <property type="protein sequence ID" value="GMI35554.1"/>
    <property type="molecule type" value="Genomic_DNA"/>
</dbReference>
<evidence type="ECO:0000313" key="7">
    <source>
        <dbReference type="Proteomes" id="UP001165060"/>
    </source>
</evidence>
<feature type="repeat" description="ANK" evidence="3">
    <location>
        <begin position="100"/>
        <end position="132"/>
    </location>
</feature>
<dbReference type="SMART" id="SM00248">
    <property type="entry name" value="ANK"/>
    <property type="match status" value="6"/>
</dbReference>
<dbReference type="SUPFAM" id="SSF48403">
    <property type="entry name" value="Ankyrin repeat"/>
    <property type="match status" value="1"/>
</dbReference>
<dbReference type="Pfam" id="PF00023">
    <property type="entry name" value="Ank"/>
    <property type="match status" value="1"/>
</dbReference>
<dbReference type="InterPro" id="IPR002110">
    <property type="entry name" value="Ankyrin_rpt"/>
</dbReference>
<evidence type="ECO:0000256" key="1">
    <source>
        <dbReference type="ARBA" id="ARBA00022737"/>
    </source>
</evidence>
<evidence type="ECO:0000256" key="2">
    <source>
        <dbReference type="ARBA" id="ARBA00023043"/>
    </source>
</evidence>
<keyword evidence="4" id="KW-0175">Coiled coil</keyword>
<feature type="region of interest" description="Disordered" evidence="5">
    <location>
        <begin position="31"/>
        <end position="50"/>
    </location>
</feature>
<feature type="compositionally biased region" description="Low complexity" evidence="5">
    <location>
        <begin position="444"/>
        <end position="460"/>
    </location>
</feature>
<reference evidence="6 7" key="1">
    <citation type="journal article" date="2023" name="Commun. Biol.">
        <title>Genome analysis of Parmales, the sister group of diatoms, reveals the evolutionary specialization of diatoms from phago-mixotrophs to photoautotrophs.</title>
        <authorList>
            <person name="Ban H."/>
            <person name="Sato S."/>
            <person name="Yoshikawa S."/>
            <person name="Yamada K."/>
            <person name="Nakamura Y."/>
            <person name="Ichinomiya M."/>
            <person name="Sato N."/>
            <person name="Blanc-Mathieu R."/>
            <person name="Endo H."/>
            <person name="Kuwata A."/>
            <person name="Ogata H."/>
        </authorList>
    </citation>
    <scope>NUCLEOTIDE SEQUENCE [LARGE SCALE GENOMIC DNA]</scope>
</reference>
<keyword evidence="2 3" id="KW-0040">ANK repeat</keyword>
<sequence>MPGDENDMKEVQIVTTFNHTKVEKSVILSPKAKAAPKASSPTYEAGEQGEDWGEAISEPDSMFYRQMLTEHAQEGDVAGVKDILEKGHSIPRIYDHVDDSTYSVLHHAAFRGNLEICKILVDVGANIYAVDKFGKTPVHFAIQRGFTDLANLLLAKTHPLDFPKVAKMSLIQMAATNGRAGIIEVLSHRGANINDRNEIGETPLHMATKNNKLEAMDVLLRLGADVGVQIDKVGHTPMHYACMYGYKEATLKLLYAGGDAHMPNTTVLGRTPLETAKDSGFRPLFNCLLDAETKLRELNEEKAEAAELSKSKKHETLKGKMEALDRSNALMKKTLREAREDEEIMVKDHALRMEREKRNAAARKKSRRRVTESQRKSRGKNMLSPGSRGSSREGRGENRGESRGESRGSRGSRGSMSPPGTPSSQRGESRESRRSAGEGGVSWGDGTSVPGTPGSPGSRGASREGGVRFGGGAVRFAGGGGGGGGGGGEEEEEDVGVFGQDSLISALSADNYFEEGGGEGEGEEEEKGEIRRGRRK</sequence>
<feature type="repeat" description="ANK" evidence="3">
    <location>
        <begin position="199"/>
        <end position="231"/>
    </location>
</feature>
<name>A0ABQ6MYK4_9STRA</name>
<evidence type="ECO:0000256" key="4">
    <source>
        <dbReference type="SAM" id="Coils"/>
    </source>
</evidence>
<organism evidence="6 7">
    <name type="scientific">Tetraparma gracilis</name>
    <dbReference type="NCBI Taxonomy" id="2962635"/>
    <lineage>
        <taxon>Eukaryota</taxon>
        <taxon>Sar</taxon>
        <taxon>Stramenopiles</taxon>
        <taxon>Ochrophyta</taxon>
        <taxon>Bolidophyceae</taxon>
        <taxon>Parmales</taxon>
        <taxon>Triparmaceae</taxon>
        <taxon>Tetraparma</taxon>
    </lineage>
</organism>
<evidence type="ECO:0000313" key="6">
    <source>
        <dbReference type="EMBL" id="GMI35554.1"/>
    </source>
</evidence>
<feature type="repeat" description="ANK" evidence="3">
    <location>
        <begin position="133"/>
        <end position="154"/>
    </location>
</feature>
<dbReference type="PROSITE" id="PS50297">
    <property type="entry name" value="ANK_REP_REGION"/>
    <property type="match status" value="4"/>
</dbReference>
<dbReference type="InterPro" id="IPR036770">
    <property type="entry name" value="Ankyrin_rpt-contain_sf"/>
</dbReference>
<protein>
    <submittedName>
        <fullName evidence="6">Uncharacterized protein</fullName>
    </submittedName>
</protein>
<feature type="compositionally biased region" description="Low complexity" evidence="5">
    <location>
        <begin position="412"/>
        <end position="426"/>
    </location>
</feature>
<feature type="compositionally biased region" description="Gly residues" evidence="5">
    <location>
        <begin position="467"/>
        <end position="487"/>
    </location>
</feature>
<feature type="repeat" description="ANK" evidence="3">
    <location>
        <begin position="166"/>
        <end position="198"/>
    </location>
</feature>
<gene>
    <name evidence="6" type="ORF">TeGR_g2146</name>
</gene>
<dbReference type="Pfam" id="PF12796">
    <property type="entry name" value="Ank_2"/>
    <property type="match status" value="2"/>
</dbReference>
<dbReference type="Proteomes" id="UP001165060">
    <property type="component" value="Unassembled WGS sequence"/>
</dbReference>
<feature type="repeat" description="ANK" evidence="3">
    <location>
        <begin position="233"/>
        <end position="265"/>
    </location>
</feature>
<dbReference type="PROSITE" id="PS50088">
    <property type="entry name" value="ANK_REPEAT"/>
    <property type="match status" value="5"/>
</dbReference>
<evidence type="ECO:0000256" key="3">
    <source>
        <dbReference type="PROSITE-ProRule" id="PRU00023"/>
    </source>
</evidence>
<feature type="compositionally biased region" description="Basic and acidic residues" evidence="5">
    <location>
        <begin position="349"/>
        <end position="359"/>
    </location>
</feature>
<comment type="caution">
    <text evidence="6">The sequence shown here is derived from an EMBL/GenBank/DDBJ whole genome shotgun (WGS) entry which is preliminary data.</text>
</comment>
<keyword evidence="1" id="KW-0677">Repeat</keyword>
<evidence type="ECO:0000256" key="5">
    <source>
        <dbReference type="SAM" id="MobiDB-lite"/>
    </source>
</evidence>
<feature type="compositionally biased region" description="Basic and acidic residues" evidence="5">
    <location>
        <begin position="427"/>
        <end position="436"/>
    </location>
</feature>
<feature type="compositionally biased region" description="Acidic residues" evidence="5">
    <location>
        <begin position="512"/>
        <end position="527"/>
    </location>
</feature>
<keyword evidence="7" id="KW-1185">Reference proteome</keyword>
<dbReference type="PANTHER" id="PTHR24198:SF165">
    <property type="entry name" value="ANKYRIN REPEAT-CONTAINING PROTEIN-RELATED"/>
    <property type="match status" value="1"/>
</dbReference>
<dbReference type="PANTHER" id="PTHR24198">
    <property type="entry name" value="ANKYRIN REPEAT AND PROTEIN KINASE DOMAIN-CONTAINING PROTEIN"/>
    <property type="match status" value="1"/>
</dbReference>
<accession>A0ABQ6MYK4</accession>
<feature type="coiled-coil region" evidence="4">
    <location>
        <begin position="288"/>
        <end position="341"/>
    </location>
</feature>